<gene>
    <name evidence="3" type="ORF">CCH79_00008071</name>
</gene>
<sequence>MPRGSEIPEGIRSTAVDLHKAGKGYKFISKTLEIPPSTVRSIIVKWKRFNTVATLPRSGRPSKGNPRRKRKEKLDEGHASRERDSVRNIVIKWKRFNTVATLSRKRKYEERTNCEMLDEADPAGPASEKGGDPDKPDLLSKVLFAAGNTDSNSTESKPSKEELASSRPTLHSRDKEMRDLNSSCEEGDNTGRSDSDEEDPMSSFLFARSTGEAEDHERVDHPGRVCDTEDPDESQKDESTVEEDGDAEPSDTDEEDPLIYRDDRIELIVRPVIFLEEQEKGQKNIHNMKRYGHGGRKK</sequence>
<accession>A0A315V2I7</accession>
<dbReference type="SUPFAM" id="SSF46689">
    <property type="entry name" value="Homeodomain-like"/>
    <property type="match status" value="1"/>
</dbReference>
<evidence type="ECO:0000313" key="3">
    <source>
        <dbReference type="EMBL" id="PWA17678.1"/>
    </source>
</evidence>
<organism evidence="3 4">
    <name type="scientific">Gambusia affinis</name>
    <name type="common">Western mosquitofish</name>
    <name type="synonym">Heterandria affinis</name>
    <dbReference type="NCBI Taxonomy" id="33528"/>
    <lineage>
        <taxon>Eukaryota</taxon>
        <taxon>Metazoa</taxon>
        <taxon>Chordata</taxon>
        <taxon>Craniata</taxon>
        <taxon>Vertebrata</taxon>
        <taxon>Euteleostomi</taxon>
        <taxon>Actinopterygii</taxon>
        <taxon>Neopterygii</taxon>
        <taxon>Teleostei</taxon>
        <taxon>Neoteleostei</taxon>
        <taxon>Acanthomorphata</taxon>
        <taxon>Ovalentaria</taxon>
        <taxon>Atherinomorphae</taxon>
        <taxon>Cyprinodontiformes</taxon>
        <taxon>Poeciliidae</taxon>
        <taxon>Poeciliinae</taxon>
        <taxon>Gambusia</taxon>
    </lineage>
</organism>
<dbReference type="Pfam" id="PF25787">
    <property type="entry name" value="HTH_SB"/>
    <property type="match status" value="1"/>
</dbReference>
<comment type="caution">
    <text evidence="3">The sequence shown here is derived from an EMBL/GenBank/DDBJ whole genome shotgun (WGS) entry which is preliminary data.</text>
</comment>
<evidence type="ECO:0000256" key="1">
    <source>
        <dbReference type="SAM" id="MobiDB-lite"/>
    </source>
</evidence>
<reference evidence="3 4" key="1">
    <citation type="journal article" date="2018" name="G3 (Bethesda)">
        <title>A High-Quality Reference Genome for the Invasive Mosquitofish Gambusia affinis Using a Chicago Library.</title>
        <authorList>
            <person name="Hoffberg S.L."/>
            <person name="Troendle N.J."/>
            <person name="Glenn T.C."/>
            <person name="Mahmud O."/>
            <person name="Louha S."/>
            <person name="Chalopin D."/>
            <person name="Bennetzen J.L."/>
            <person name="Mauricio R."/>
        </authorList>
    </citation>
    <scope>NUCLEOTIDE SEQUENCE [LARGE SCALE GENOMIC DNA]</scope>
    <source>
        <strain evidence="3">NE01/NJP1002.9</strain>
        <tissue evidence="3">Muscle</tissue>
    </source>
</reference>
<dbReference type="Gene3D" id="1.10.10.10">
    <property type="entry name" value="Winged helix-like DNA-binding domain superfamily/Winged helix DNA-binding domain"/>
    <property type="match status" value="1"/>
</dbReference>
<feature type="compositionally biased region" description="Basic and acidic residues" evidence="1">
    <location>
        <begin position="211"/>
        <end position="239"/>
    </location>
</feature>
<dbReference type="EMBL" id="NHOQ01002357">
    <property type="protein sequence ID" value="PWA17678.1"/>
    <property type="molecule type" value="Genomic_DNA"/>
</dbReference>
<evidence type="ECO:0000313" key="4">
    <source>
        <dbReference type="Proteomes" id="UP000250572"/>
    </source>
</evidence>
<feature type="domain" description="Sleeping Beauty transposase HTH" evidence="2">
    <location>
        <begin position="2"/>
        <end position="52"/>
    </location>
</feature>
<name>A0A315V2I7_GAMAF</name>
<feature type="region of interest" description="Disordered" evidence="1">
    <location>
        <begin position="54"/>
        <end position="82"/>
    </location>
</feature>
<keyword evidence="4" id="KW-1185">Reference proteome</keyword>
<evidence type="ECO:0000259" key="2">
    <source>
        <dbReference type="Pfam" id="PF25787"/>
    </source>
</evidence>
<dbReference type="InterPro" id="IPR057667">
    <property type="entry name" value="HTH_SB"/>
</dbReference>
<feature type="compositionally biased region" description="Basic and acidic residues" evidence="1">
    <location>
        <begin position="129"/>
        <end position="138"/>
    </location>
</feature>
<feature type="non-terminal residue" evidence="3">
    <location>
        <position position="298"/>
    </location>
</feature>
<feature type="compositionally biased region" description="Acidic residues" evidence="1">
    <location>
        <begin position="240"/>
        <end position="257"/>
    </location>
</feature>
<dbReference type="InterPro" id="IPR036388">
    <property type="entry name" value="WH-like_DNA-bd_sf"/>
</dbReference>
<feature type="compositionally biased region" description="Basic and acidic residues" evidence="1">
    <location>
        <begin position="72"/>
        <end position="82"/>
    </location>
</feature>
<dbReference type="InterPro" id="IPR009057">
    <property type="entry name" value="Homeodomain-like_sf"/>
</dbReference>
<dbReference type="AlphaFoldDB" id="A0A315V2I7"/>
<dbReference type="Proteomes" id="UP000250572">
    <property type="component" value="Unassembled WGS sequence"/>
</dbReference>
<feature type="region of interest" description="Disordered" evidence="1">
    <location>
        <begin position="113"/>
        <end position="262"/>
    </location>
</feature>
<protein>
    <recommendedName>
        <fullName evidence="2">Sleeping Beauty transposase HTH domain-containing protein</fullName>
    </recommendedName>
</protein>
<proteinExistence type="predicted"/>